<dbReference type="GO" id="GO:0004497">
    <property type="term" value="F:monooxygenase activity"/>
    <property type="evidence" value="ECO:0007669"/>
    <property type="project" value="UniProtKB-ARBA"/>
</dbReference>
<dbReference type="SUPFAM" id="SSF50022">
    <property type="entry name" value="ISP domain"/>
    <property type="match status" value="1"/>
</dbReference>
<dbReference type="RefSeq" id="WP_144854818.1">
    <property type="nucleotide sequence ID" value="NZ_BAAAYT010000001.1"/>
</dbReference>
<feature type="region of interest" description="Disordered" evidence="8">
    <location>
        <begin position="1"/>
        <end position="28"/>
    </location>
</feature>
<sequence length="319" mass="33914">MSTVEETRQGGAGPAGTAGDGQARGADEVAAHAARLDSAMARIAALEESARTPFADAKEALDALHKAGLTTIVRRLRDDDRGRELLYELVDEPGVRMLLAMHGIIRPDPITLATSAIDRMRPEVEDAGGRVELVTLAEGVATVRLEGVGSGCSPTAGRLRERVEQELHAAVPGLSRVELARARPEPTLIPLDQIRVRARGGHDVEQGLREQGWTAVLTADEISGGEVRSVTVDDGGREVSLVVVNRSGECTAFVNECAHQGLPLDDGLLDEEAGTLTCPWHGLCYDVSDGECLTLTGGRLEQVDCQVAAGQVWVRPEGR</sequence>
<keyword evidence="2" id="KW-0479">Metal-binding</keyword>
<dbReference type="InterPro" id="IPR036922">
    <property type="entry name" value="Rieske_2Fe-2S_sf"/>
</dbReference>
<dbReference type="Pfam" id="PF00355">
    <property type="entry name" value="Rieske"/>
    <property type="match status" value="1"/>
</dbReference>
<evidence type="ECO:0000256" key="3">
    <source>
        <dbReference type="ARBA" id="ARBA00023004"/>
    </source>
</evidence>
<dbReference type="GO" id="GO:0016226">
    <property type="term" value="P:iron-sulfur cluster assembly"/>
    <property type="evidence" value="ECO:0007669"/>
    <property type="project" value="InterPro"/>
</dbReference>
<dbReference type="GO" id="GO:0005506">
    <property type="term" value="F:iron ion binding"/>
    <property type="evidence" value="ECO:0007669"/>
    <property type="project" value="InterPro"/>
</dbReference>
<dbReference type="GO" id="GO:0051537">
    <property type="term" value="F:2 iron, 2 sulfur cluster binding"/>
    <property type="evidence" value="ECO:0007669"/>
    <property type="project" value="UniProtKB-KW"/>
</dbReference>
<name>A0A560WGQ2_9MICO</name>
<dbReference type="InterPro" id="IPR017941">
    <property type="entry name" value="Rieske_2Fe-2S"/>
</dbReference>
<comment type="function">
    <text evidence="7">May be involved in the formation or repair of [Fe-S] clusters present in iron-sulfur proteins.</text>
</comment>
<dbReference type="CDD" id="cd03467">
    <property type="entry name" value="Rieske"/>
    <property type="match status" value="1"/>
</dbReference>
<evidence type="ECO:0000313" key="10">
    <source>
        <dbReference type="EMBL" id="TWD16665.1"/>
    </source>
</evidence>
<dbReference type="InterPro" id="IPR034904">
    <property type="entry name" value="FSCA_dom_sf"/>
</dbReference>
<evidence type="ECO:0000256" key="2">
    <source>
        <dbReference type="ARBA" id="ARBA00022723"/>
    </source>
</evidence>
<keyword evidence="3" id="KW-0408">Iron</keyword>
<evidence type="ECO:0000256" key="1">
    <source>
        <dbReference type="ARBA" id="ARBA00022714"/>
    </source>
</evidence>
<gene>
    <name evidence="10" type="ORF">FB557_0197</name>
</gene>
<feature type="domain" description="Rieske" evidence="9">
    <location>
        <begin position="213"/>
        <end position="314"/>
    </location>
</feature>
<evidence type="ECO:0000256" key="7">
    <source>
        <dbReference type="ARBA" id="ARBA00049958"/>
    </source>
</evidence>
<reference evidence="10 11" key="1">
    <citation type="submission" date="2019-06" db="EMBL/GenBank/DDBJ databases">
        <title>Sequencing the genomes of 1000 actinobacteria strains.</title>
        <authorList>
            <person name="Klenk H.-P."/>
        </authorList>
    </citation>
    <scope>NUCLEOTIDE SEQUENCE [LARGE SCALE GENOMIC DNA]</scope>
    <source>
        <strain evidence="10 11">DSM 18935</strain>
    </source>
</reference>
<dbReference type="Gene3D" id="2.102.10.10">
    <property type="entry name" value="Rieske [2Fe-2S] iron-sulphur domain"/>
    <property type="match status" value="1"/>
</dbReference>
<dbReference type="AlphaFoldDB" id="A0A560WGQ2"/>
<dbReference type="PANTHER" id="PTHR21496">
    <property type="entry name" value="FERREDOXIN-RELATED"/>
    <property type="match status" value="1"/>
</dbReference>
<dbReference type="GO" id="GO:0016705">
    <property type="term" value="F:oxidoreductase activity, acting on paired donors, with incorporation or reduction of molecular oxygen"/>
    <property type="evidence" value="ECO:0007669"/>
    <property type="project" value="UniProtKB-ARBA"/>
</dbReference>
<protein>
    <submittedName>
        <fullName evidence="10">Nitrite reductase/ring-hydroxylating ferredoxin subunit</fullName>
    </submittedName>
</protein>
<dbReference type="EMBL" id="VIUW01000001">
    <property type="protein sequence ID" value="TWD16665.1"/>
    <property type="molecule type" value="Genomic_DNA"/>
</dbReference>
<feature type="compositionally biased region" description="Gly residues" evidence="8">
    <location>
        <begin position="10"/>
        <end position="19"/>
    </location>
</feature>
<proteinExistence type="inferred from homology"/>
<dbReference type="InterPro" id="IPR001075">
    <property type="entry name" value="NIF_FeS_clus_asmbl_NifU_C"/>
</dbReference>
<dbReference type="Gene3D" id="3.30.300.130">
    <property type="entry name" value="Fe-S cluster assembly (FSCA)"/>
    <property type="match status" value="1"/>
</dbReference>
<keyword evidence="1" id="KW-0001">2Fe-2S</keyword>
<accession>A0A560WGQ2</accession>
<dbReference type="Pfam" id="PF01106">
    <property type="entry name" value="NifU"/>
    <property type="match status" value="1"/>
</dbReference>
<evidence type="ECO:0000313" key="11">
    <source>
        <dbReference type="Proteomes" id="UP000315628"/>
    </source>
</evidence>
<dbReference type="SUPFAM" id="SSF117916">
    <property type="entry name" value="Fe-S cluster assembly (FSCA) domain-like"/>
    <property type="match status" value="1"/>
</dbReference>
<comment type="cofactor">
    <cofactor evidence="5">
        <name>[2Fe-2S] cluster</name>
        <dbReference type="ChEBI" id="CHEBI:190135"/>
    </cofactor>
</comment>
<evidence type="ECO:0000259" key="9">
    <source>
        <dbReference type="PROSITE" id="PS51296"/>
    </source>
</evidence>
<keyword evidence="4" id="KW-0411">Iron-sulfur</keyword>
<dbReference type="PROSITE" id="PS51296">
    <property type="entry name" value="RIESKE"/>
    <property type="match status" value="1"/>
</dbReference>
<comment type="similarity">
    <text evidence="6">Belongs to the bacterial ring-hydroxylating dioxygenase ferredoxin component family.</text>
</comment>
<comment type="caution">
    <text evidence="10">The sequence shown here is derived from an EMBL/GenBank/DDBJ whole genome shotgun (WGS) entry which is preliminary data.</text>
</comment>
<dbReference type="PANTHER" id="PTHR21496:SF0">
    <property type="entry name" value="RIESKE DOMAIN-CONTAINING PROTEIN"/>
    <property type="match status" value="1"/>
</dbReference>
<keyword evidence="11" id="KW-1185">Reference proteome</keyword>
<dbReference type="OrthoDB" id="9795104at2"/>
<evidence type="ECO:0000256" key="5">
    <source>
        <dbReference type="ARBA" id="ARBA00034078"/>
    </source>
</evidence>
<evidence type="ECO:0000256" key="8">
    <source>
        <dbReference type="SAM" id="MobiDB-lite"/>
    </source>
</evidence>
<dbReference type="Proteomes" id="UP000315628">
    <property type="component" value="Unassembled WGS sequence"/>
</dbReference>
<evidence type="ECO:0000256" key="4">
    <source>
        <dbReference type="ARBA" id="ARBA00023014"/>
    </source>
</evidence>
<organism evidence="10 11">
    <name type="scientific">Marihabitans asiaticum</name>
    <dbReference type="NCBI Taxonomy" id="415218"/>
    <lineage>
        <taxon>Bacteria</taxon>
        <taxon>Bacillati</taxon>
        <taxon>Actinomycetota</taxon>
        <taxon>Actinomycetes</taxon>
        <taxon>Micrococcales</taxon>
        <taxon>Intrasporangiaceae</taxon>
        <taxon>Marihabitans</taxon>
    </lineage>
</organism>
<evidence type="ECO:0000256" key="6">
    <source>
        <dbReference type="ARBA" id="ARBA00038001"/>
    </source>
</evidence>